<reference evidence="2" key="1">
    <citation type="journal article" date="2016" name="Nature">
        <title>Genome evolution in the allotetraploid frog Xenopus laevis.</title>
        <authorList>
            <person name="Session A.M."/>
            <person name="Uno Y."/>
            <person name="Kwon T."/>
            <person name="Chapman J.A."/>
            <person name="Toyoda A."/>
            <person name="Takahashi S."/>
            <person name="Fukui A."/>
            <person name="Hikosaka A."/>
            <person name="Suzuki A."/>
            <person name="Kondo M."/>
            <person name="van Heeringen S.J."/>
            <person name="Quigley I."/>
            <person name="Heinz S."/>
            <person name="Ogino H."/>
            <person name="Ochi H."/>
            <person name="Hellsten U."/>
            <person name="Lyons J.B."/>
            <person name="Simakov O."/>
            <person name="Putnam N."/>
            <person name="Stites J."/>
            <person name="Kuroki Y."/>
            <person name="Tanaka T."/>
            <person name="Michiue T."/>
            <person name="Watanabe M."/>
            <person name="Bogdanovic O."/>
            <person name="Lister R."/>
            <person name="Georgiou G."/>
            <person name="Paranjpe S.S."/>
            <person name="van Kruijsbergen I."/>
            <person name="Shu S."/>
            <person name="Carlson J."/>
            <person name="Kinoshita T."/>
            <person name="Ohta Y."/>
            <person name="Mawaribuchi S."/>
            <person name="Jenkins J."/>
            <person name="Grimwood J."/>
            <person name="Schmutz J."/>
            <person name="Mitros T."/>
            <person name="Mozaffari S.V."/>
            <person name="Suzuki Y."/>
            <person name="Haramoto Y."/>
            <person name="Yamamoto T.S."/>
            <person name="Takagi C."/>
            <person name="Heald R."/>
            <person name="Miller K."/>
            <person name="Haudenschild C."/>
            <person name="Kitzman J."/>
            <person name="Nakayama T."/>
            <person name="Izutsu Y."/>
            <person name="Robert J."/>
            <person name="Fortriede J."/>
            <person name="Burns K."/>
            <person name="Lotay V."/>
            <person name="Karimi K."/>
            <person name="Yasuoka Y."/>
            <person name="Dichmann D.S."/>
            <person name="Flajnik M.F."/>
            <person name="Houston D.W."/>
            <person name="Shendure J."/>
            <person name="DuPasquier L."/>
            <person name="Vize P.D."/>
            <person name="Zorn A.M."/>
            <person name="Ito M."/>
            <person name="Marcotte E.M."/>
            <person name="Wallingford J.B."/>
            <person name="Ito Y."/>
            <person name="Asashima M."/>
            <person name="Ueno N."/>
            <person name="Matsuda Y."/>
            <person name="Veenstra G.J."/>
            <person name="Fujiyama A."/>
            <person name="Harland R.M."/>
            <person name="Taira M."/>
            <person name="Rokhsar D.S."/>
        </authorList>
    </citation>
    <scope>NUCLEOTIDE SEQUENCE [LARGE SCALE GENOMIC DNA]</scope>
    <source>
        <strain evidence="2">J</strain>
    </source>
</reference>
<dbReference type="AlphaFoldDB" id="A0A974HS06"/>
<evidence type="ECO:0000313" key="2">
    <source>
        <dbReference type="Proteomes" id="UP000694892"/>
    </source>
</evidence>
<evidence type="ECO:0000313" key="1">
    <source>
        <dbReference type="EMBL" id="OCT87918.1"/>
    </source>
</evidence>
<proteinExistence type="predicted"/>
<protein>
    <submittedName>
        <fullName evidence="1">Uncharacterized protein</fullName>
    </submittedName>
</protein>
<dbReference type="EMBL" id="CM004471">
    <property type="protein sequence ID" value="OCT87918.1"/>
    <property type="molecule type" value="Genomic_DNA"/>
</dbReference>
<accession>A0A974HS06</accession>
<name>A0A974HS06_XENLA</name>
<organism evidence="1 2">
    <name type="scientific">Xenopus laevis</name>
    <name type="common">African clawed frog</name>
    <dbReference type="NCBI Taxonomy" id="8355"/>
    <lineage>
        <taxon>Eukaryota</taxon>
        <taxon>Metazoa</taxon>
        <taxon>Chordata</taxon>
        <taxon>Craniata</taxon>
        <taxon>Vertebrata</taxon>
        <taxon>Euteleostomi</taxon>
        <taxon>Amphibia</taxon>
        <taxon>Batrachia</taxon>
        <taxon>Anura</taxon>
        <taxon>Pipoidea</taxon>
        <taxon>Pipidae</taxon>
        <taxon>Xenopodinae</taxon>
        <taxon>Xenopus</taxon>
        <taxon>Xenopus</taxon>
    </lineage>
</organism>
<sequence length="90" mass="10335">MMQIKMNLESPKFSKNKFLLKIKPARATQFKELKSRPVSYEVPGLTTIAIRENIHLNSTGSHVQNHGMNMNLRRQVSLIKVEGRHTGLKH</sequence>
<dbReference type="Proteomes" id="UP000694892">
    <property type="component" value="Chromosome 3S"/>
</dbReference>
<gene>
    <name evidence="1" type="ORF">XELAEV_18021621mg</name>
</gene>